<dbReference type="OrthoDB" id="6771094at2759"/>
<evidence type="ECO:0000313" key="2">
    <source>
        <dbReference type="EMBL" id="RZC39394.1"/>
    </source>
</evidence>
<accession>A0A482W2V5</accession>
<evidence type="ECO:0000313" key="3">
    <source>
        <dbReference type="Proteomes" id="UP000292052"/>
    </source>
</evidence>
<sequence>MLLVWTTLMVQLVRCYGLQSNSCGFNSMCTCSPDQHDLSSRSIHSISCLSVPFYKFPSK</sequence>
<organism evidence="2 3">
    <name type="scientific">Asbolus verrucosus</name>
    <name type="common">Desert ironclad beetle</name>
    <dbReference type="NCBI Taxonomy" id="1661398"/>
    <lineage>
        <taxon>Eukaryota</taxon>
        <taxon>Metazoa</taxon>
        <taxon>Ecdysozoa</taxon>
        <taxon>Arthropoda</taxon>
        <taxon>Hexapoda</taxon>
        <taxon>Insecta</taxon>
        <taxon>Pterygota</taxon>
        <taxon>Neoptera</taxon>
        <taxon>Endopterygota</taxon>
        <taxon>Coleoptera</taxon>
        <taxon>Polyphaga</taxon>
        <taxon>Cucujiformia</taxon>
        <taxon>Tenebrionidae</taxon>
        <taxon>Pimeliinae</taxon>
        <taxon>Asbolus</taxon>
    </lineage>
</organism>
<keyword evidence="3" id="KW-1185">Reference proteome</keyword>
<name>A0A482W2V5_ASBVE</name>
<dbReference type="AlphaFoldDB" id="A0A482W2V5"/>
<dbReference type="EMBL" id="QDEB01034918">
    <property type="protein sequence ID" value="RZC39394.1"/>
    <property type="molecule type" value="Genomic_DNA"/>
</dbReference>
<keyword evidence="1" id="KW-0732">Signal</keyword>
<feature type="chain" id="PRO_5019851242" evidence="1">
    <location>
        <begin position="18"/>
        <end position="59"/>
    </location>
</feature>
<feature type="signal peptide" evidence="1">
    <location>
        <begin position="1"/>
        <end position="17"/>
    </location>
</feature>
<evidence type="ECO:0000256" key="1">
    <source>
        <dbReference type="SAM" id="SignalP"/>
    </source>
</evidence>
<protein>
    <submittedName>
        <fullName evidence="2">Uncharacterized protein</fullName>
    </submittedName>
</protein>
<proteinExistence type="predicted"/>
<reference evidence="2 3" key="1">
    <citation type="submission" date="2017-03" db="EMBL/GenBank/DDBJ databases">
        <title>Genome of the blue death feigning beetle - Asbolus verrucosus.</title>
        <authorList>
            <person name="Rider S.D."/>
        </authorList>
    </citation>
    <scope>NUCLEOTIDE SEQUENCE [LARGE SCALE GENOMIC DNA]</scope>
    <source>
        <strain evidence="2">Butters</strain>
        <tissue evidence="2">Head and leg muscle</tissue>
    </source>
</reference>
<comment type="caution">
    <text evidence="2">The sequence shown here is derived from an EMBL/GenBank/DDBJ whole genome shotgun (WGS) entry which is preliminary data.</text>
</comment>
<dbReference type="Proteomes" id="UP000292052">
    <property type="component" value="Unassembled WGS sequence"/>
</dbReference>
<gene>
    <name evidence="2" type="ORF">BDFB_008614</name>
</gene>